<sequence>MCYRAMLLSHVAFPNHQPHSHLHPRGCPAREESMTYDLPRLILLRPFPDTYLPAPGSTINLLSLANCLAETTQLDQSRLCSSLPLLTPPLPPPSSTFLLQFSAVPSFSPSPPAVSGSVSTQSV</sequence>
<evidence type="ECO:0000313" key="1">
    <source>
        <dbReference type="EMBL" id="PVD23768.1"/>
    </source>
</evidence>
<dbReference type="Proteomes" id="UP000245119">
    <property type="component" value="Linkage Group LG10"/>
</dbReference>
<dbReference type="AlphaFoldDB" id="A0A2T7NRI9"/>
<proteinExistence type="predicted"/>
<evidence type="ECO:0000313" key="2">
    <source>
        <dbReference type="Proteomes" id="UP000245119"/>
    </source>
</evidence>
<gene>
    <name evidence="1" type="ORF">C0Q70_17042</name>
</gene>
<protein>
    <submittedName>
        <fullName evidence="1">Uncharacterized protein</fullName>
    </submittedName>
</protein>
<organism evidence="1 2">
    <name type="scientific">Pomacea canaliculata</name>
    <name type="common">Golden apple snail</name>
    <dbReference type="NCBI Taxonomy" id="400727"/>
    <lineage>
        <taxon>Eukaryota</taxon>
        <taxon>Metazoa</taxon>
        <taxon>Spiralia</taxon>
        <taxon>Lophotrochozoa</taxon>
        <taxon>Mollusca</taxon>
        <taxon>Gastropoda</taxon>
        <taxon>Caenogastropoda</taxon>
        <taxon>Architaenioglossa</taxon>
        <taxon>Ampullarioidea</taxon>
        <taxon>Ampullariidae</taxon>
        <taxon>Pomacea</taxon>
    </lineage>
</organism>
<accession>A0A2T7NRI9</accession>
<reference evidence="1 2" key="1">
    <citation type="submission" date="2018-04" db="EMBL/GenBank/DDBJ databases">
        <title>The genome of golden apple snail Pomacea canaliculata provides insight into stress tolerance and invasive adaptation.</title>
        <authorList>
            <person name="Liu C."/>
            <person name="Liu B."/>
            <person name="Ren Y."/>
            <person name="Zhang Y."/>
            <person name="Wang H."/>
            <person name="Li S."/>
            <person name="Jiang F."/>
            <person name="Yin L."/>
            <person name="Zhang G."/>
            <person name="Qian W."/>
            <person name="Fan W."/>
        </authorList>
    </citation>
    <scope>NUCLEOTIDE SEQUENCE [LARGE SCALE GENOMIC DNA]</scope>
    <source>
        <strain evidence="1">SZHN2017</strain>
        <tissue evidence="1">Muscle</tissue>
    </source>
</reference>
<dbReference type="EMBL" id="PZQS01000010">
    <property type="protein sequence ID" value="PVD23768.1"/>
    <property type="molecule type" value="Genomic_DNA"/>
</dbReference>
<keyword evidence="2" id="KW-1185">Reference proteome</keyword>
<comment type="caution">
    <text evidence="1">The sequence shown here is derived from an EMBL/GenBank/DDBJ whole genome shotgun (WGS) entry which is preliminary data.</text>
</comment>
<name>A0A2T7NRI9_POMCA</name>